<sequence>MDANIIIASPQSLDRSDLQRLLKYDPGQFKGIVIDEAHHAVAGSYLRILDYFGVISKSSHIFLVGLTATPGRTDGVRLGFLFDRIAFYKDIKSMIRDGWLCPLVVKRIHTGQHLRDIKMKDGEYSNRHLSHIVNSPQRNAAVVQGYLKEGGNRKSTIVFAADISHVKELTQVFQEQGVDARAITSLNTEAESLQLIRDFRERKFPVIVNCSILTEGTDIPAVDCLVLARPTKSPVLVQQKLGRGMRLYDGKVDCLVLDFVDIVDDKNLGTIPTLQGIDPKNWSDKGREYQTLSDYSTTTTPLEDKIDYESMDSQVLLDMTTTHKDEVAHKWIKRSELEIADSIESESMRHNKRHSQHRSNTEGEQVEASKMEVAAVVKRLIALVEALKSPDLTKNSARKGTETRMPNSQRSNRGEISLAASALDVSIKRLLQECVRIIRVSRQSVEVDRHDFAEESGRSGKSNFPYSELSVATLGALDPFVQSLQENAFVQIVQELNLTNDDDCSSSSAVALVKHRPIDMQVKIYESKGEDVMNTEDDEQDRDGLIYRLGMLLDRIFEKLLTGSKDTTTLQGRKDW</sequence>
<dbReference type="SUPFAM" id="SSF52540">
    <property type="entry name" value="P-loop containing nucleoside triphosphate hydrolases"/>
    <property type="match status" value="1"/>
</dbReference>
<accession>A0A9P6RR13</accession>
<feature type="domain" description="Helicase ATP-binding" evidence="3">
    <location>
        <begin position="1"/>
        <end position="88"/>
    </location>
</feature>
<dbReference type="InterPro" id="IPR001650">
    <property type="entry name" value="Helicase_C-like"/>
</dbReference>
<dbReference type="PANTHER" id="PTHR47396">
    <property type="entry name" value="TYPE I RESTRICTION ENZYME ECOKI R PROTEIN"/>
    <property type="match status" value="1"/>
</dbReference>
<dbReference type="OrthoDB" id="16911at2759"/>
<dbReference type="SMART" id="SM00490">
    <property type="entry name" value="HELICc"/>
    <property type="match status" value="1"/>
</dbReference>
<keyword evidence="1" id="KW-0378">Hydrolase</keyword>
<evidence type="ECO:0000259" key="3">
    <source>
        <dbReference type="PROSITE" id="PS51192"/>
    </source>
</evidence>
<dbReference type="EMBL" id="JAAAIP010000122">
    <property type="protein sequence ID" value="KAG0325180.1"/>
    <property type="molecule type" value="Genomic_DNA"/>
</dbReference>
<dbReference type="GO" id="GO:0070125">
    <property type="term" value="P:mitochondrial translational elongation"/>
    <property type="evidence" value="ECO:0007669"/>
    <property type="project" value="TreeGrafter"/>
</dbReference>
<organism evidence="5 6">
    <name type="scientific">Dissophora globulifera</name>
    <dbReference type="NCBI Taxonomy" id="979702"/>
    <lineage>
        <taxon>Eukaryota</taxon>
        <taxon>Fungi</taxon>
        <taxon>Fungi incertae sedis</taxon>
        <taxon>Mucoromycota</taxon>
        <taxon>Mortierellomycotina</taxon>
        <taxon>Mortierellomycetes</taxon>
        <taxon>Mortierellales</taxon>
        <taxon>Mortierellaceae</taxon>
        <taxon>Dissophora</taxon>
    </lineage>
</organism>
<dbReference type="GO" id="GO:0061749">
    <property type="term" value="F:forked DNA-dependent helicase activity"/>
    <property type="evidence" value="ECO:0007669"/>
    <property type="project" value="TreeGrafter"/>
</dbReference>
<dbReference type="GO" id="GO:0000403">
    <property type="term" value="F:Y-form DNA binding"/>
    <property type="evidence" value="ECO:0007669"/>
    <property type="project" value="TreeGrafter"/>
</dbReference>
<dbReference type="GO" id="GO:0032042">
    <property type="term" value="P:mitochondrial DNA metabolic process"/>
    <property type="evidence" value="ECO:0007669"/>
    <property type="project" value="TreeGrafter"/>
</dbReference>
<dbReference type="Pfam" id="PF00271">
    <property type="entry name" value="Helicase_C"/>
    <property type="match status" value="1"/>
</dbReference>
<dbReference type="GO" id="GO:0036121">
    <property type="term" value="F:double-stranded DNA helicase activity"/>
    <property type="evidence" value="ECO:0007669"/>
    <property type="project" value="TreeGrafter"/>
</dbReference>
<dbReference type="Proteomes" id="UP000738325">
    <property type="component" value="Unassembled WGS sequence"/>
</dbReference>
<dbReference type="PANTHER" id="PTHR47396:SF1">
    <property type="entry name" value="ATP-DEPENDENT HELICASE IRC3-RELATED"/>
    <property type="match status" value="1"/>
</dbReference>
<comment type="caution">
    <text evidence="5">The sequence shown here is derived from an EMBL/GenBank/DDBJ whole genome shotgun (WGS) entry which is preliminary data.</text>
</comment>
<dbReference type="AlphaFoldDB" id="A0A9P6RR13"/>
<keyword evidence="1" id="KW-0067">ATP-binding</keyword>
<evidence type="ECO:0000256" key="1">
    <source>
        <dbReference type="ARBA" id="ARBA00022806"/>
    </source>
</evidence>
<feature type="region of interest" description="Disordered" evidence="2">
    <location>
        <begin position="342"/>
        <end position="367"/>
    </location>
</feature>
<protein>
    <submittedName>
        <fullName evidence="5">Uncharacterized protein</fullName>
    </submittedName>
</protein>
<dbReference type="Pfam" id="PF04851">
    <property type="entry name" value="ResIII"/>
    <property type="match status" value="1"/>
</dbReference>
<feature type="region of interest" description="Disordered" evidence="2">
    <location>
        <begin position="393"/>
        <end position="413"/>
    </location>
</feature>
<feature type="domain" description="Helicase C-terminal" evidence="4">
    <location>
        <begin position="142"/>
        <end position="293"/>
    </location>
</feature>
<dbReference type="PROSITE" id="PS51192">
    <property type="entry name" value="HELICASE_ATP_BIND_1"/>
    <property type="match status" value="1"/>
</dbReference>
<dbReference type="GO" id="GO:0005759">
    <property type="term" value="C:mitochondrial matrix"/>
    <property type="evidence" value="ECO:0007669"/>
    <property type="project" value="TreeGrafter"/>
</dbReference>
<dbReference type="GO" id="GO:0016787">
    <property type="term" value="F:hydrolase activity"/>
    <property type="evidence" value="ECO:0007669"/>
    <property type="project" value="InterPro"/>
</dbReference>
<gene>
    <name evidence="5" type="ORF">BGZ99_000957</name>
</gene>
<proteinExistence type="predicted"/>
<dbReference type="PROSITE" id="PS51194">
    <property type="entry name" value="HELICASE_CTER"/>
    <property type="match status" value="1"/>
</dbReference>
<dbReference type="InterPro" id="IPR050742">
    <property type="entry name" value="Helicase_Restrict-Modif_Enz"/>
</dbReference>
<evidence type="ECO:0000313" key="6">
    <source>
        <dbReference type="Proteomes" id="UP000738325"/>
    </source>
</evidence>
<evidence type="ECO:0000256" key="2">
    <source>
        <dbReference type="SAM" id="MobiDB-lite"/>
    </source>
</evidence>
<evidence type="ECO:0000259" key="4">
    <source>
        <dbReference type="PROSITE" id="PS51194"/>
    </source>
</evidence>
<dbReference type="GO" id="GO:0005524">
    <property type="term" value="F:ATP binding"/>
    <property type="evidence" value="ECO:0007669"/>
    <property type="project" value="InterPro"/>
</dbReference>
<keyword evidence="1" id="KW-0347">Helicase</keyword>
<evidence type="ECO:0000313" key="5">
    <source>
        <dbReference type="EMBL" id="KAG0325180.1"/>
    </source>
</evidence>
<keyword evidence="6" id="KW-1185">Reference proteome</keyword>
<dbReference type="Gene3D" id="3.40.50.300">
    <property type="entry name" value="P-loop containing nucleotide triphosphate hydrolases"/>
    <property type="match status" value="2"/>
</dbReference>
<reference evidence="5" key="1">
    <citation type="journal article" date="2020" name="Fungal Divers.">
        <title>Resolving the Mortierellaceae phylogeny through synthesis of multi-gene phylogenetics and phylogenomics.</title>
        <authorList>
            <person name="Vandepol N."/>
            <person name="Liber J."/>
            <person name="Desiro A."/>
            <person name="Na H."/>
            <person name="Kennedy M."/>
            <person name="Barry K."/>
            <person name="Grigoriev I.V."/>
            <person name="Miller A.N."/>
            <person name="O'Donnell K."/>
            <person name="Stajich J.E."/>
            <person name="Bonito G."/>
        </authorList>
    </citation>
    <scope>NUCLEOTIDE SEQUENCE</scope>
    <source>
        <strain evidence="5">REB-010B</strain>
    </source>
</reference>
<dbReference type="InterPro" id="IPR006935">
    <property type="entry name" value="Helicase/UvrB_N"/>
</dbReference>
<dbReference type="CDD" id="cd18799">
    <property type="entry name" value="SF2_C_EcoAI-like"/>
    <property type="match status" value="1"/>
</dbReference>
<dbReference type="InterPro" id="IPR014001">
    <property type="entry name" value="Helicase_ATP-bd"/>
</dbReference>
<name>A0A9P6RR13_9FUNG</name>
<dbReference type="InterPro" id="IPR027417">
    <property type="entry name" value="P-loop_NTPase"/>
</dbReference>
<keyword evidence="1" id="KW-0547">Nucleotide-binding</keyword>